<keyword evidence="7" id="KW-0406">Ion transport</keyword>
<evidence type="ECO:0000256" key="3">
    <source>
        <dbReference type="ARBA" id="ARBA00022475"/>
    </source>
</evidence>
<feature type="transmembrane region" description="Helical" evidence="10">
    <location>
        <begin position="115"/>
        <end position="137"/>
    </location>
</feature>
<evidence type="ECO:0000256" key="1">
    <source>
        <dbReference type="ARBA" id="ARBA00004651"/>
    </source>
</evidence>
<dbReference type="PANTHER" id="PTHR10110">
    <property type="entry name" value="SODIUM/HYDROGEN EXCHANGER"/>
    <property type="match status" value="1"/>
</dbReference>
<keyword evidence="5 10" id="KW-1133">Transmembrane helix</keyword>
<feature type="transmembrane region" description="Helical" evidence="10">
    <location>
        <begin position="6"/>
        <end position="25"/>
    </location>
</feature>
<keyword evidence="2" id="KW-0813">Transport</keyword>
<feature type="transmembrane region" description="Helical" evidence="10">
    <location>
        <begin position="157"/>
        <end position="177"/>
    </location>
</feature>
<dbReference type="InterPro" id="IPR018422">
    <property type="entry name" value="Cation/H_exchanger_CPA1"/>
</dbReference>
<evidence type="ECO:0000256" key="9">
    <source>
        <dbReference type="ARBA" id="ARBA00023201"/>
    </source>
</evidence>
<evidence type="ECO:0000313" key="13">
    <source>
        <dbReference type="Proteomes" id="UP000562464"/>
    </source>
</evidence>
<keyword evidence="3" id="KW-1003">Cell membrane</keyword>
<evidence type="ECO:0000256" key="8">
    <source>
        <dbReference type="ARBA" id="ARBA00023136"/>
    </source>
</evidence>
<evidence type="ECO:0000256" key="10">
    <source>
        <dbReference type="SAM" id="Phobius"/>
    </source>
</evidence>
<feature type="transmembrane region" description="Helical" evidence="10">
    <location>
        <begin position="225"/>
        <end position="252"/>
    </location>
</feature>
<dbReference type="AlphaFoldDB" id="A0A841CAJ6"/>
<accession>A0A841CAJ6</accession>
<dbReference type="GO" id="GO:0015385">
    <property type="term" value="F:sodium:proton antiporter activity"/>
    <property type="evidence" value="ECO:0007669"/>
    <property type="project" value="InterPro"/>
</dbReference>
<protein>
    <submittedName>
        <fullName evidence="12">CPA1 family monovalent cation:H+ antiporter</fullName>
    </submittedName>
</protein>
<feature type="transmembrane region" description="Helical" evidence="10">
    <location>
        <begin position="312"/>
        <end position="333"/>
    </location>
</feature>
<evidence type="ECO:0000256" key="2">
    <source>
        <dbReference type="ARBA" id="ARBA00022448"/>
    </source>
</evidence>
<keyword evidence="13" id="KW-1185">Reference proteome</keyword>
<dbReference type="Gene3D" id="6.10.140.1330">
    <property type="match status" value="1"/>
</dbReference>
<organism evidence="12 13">
    <name type="scientific">Lactovum miscens</name>
    <dbReference type="NCBI Taxonomy" id="190387"/>
    <lineage>
        <taxon>Bacteria</taxon>
        <taxon>Bacillati</taxon>
        <taxon>Bacillota</taxon>
        <taxon>Bacilli</taxon>
        <taxon>Lactobacillales</taxon>
        <taxon>Streptococcaceae</taxon>
        <taxon>Lactovum</taxon>
    </lineage>
</organism>
<dbReference type="EMBL" id="JACHHV010000017">
    <property type="protein sequence ID" value="MBB5888210.1"/>
    <property type="molecule type" value="Genomic_DNA"/>
</dbReference>
<feature type="transmembrane region" description="Helical" evidence="10">
    <location>
        <begin position="354"/>
        <end position="377"/>
    </location>
</feature>
<dbReference type="GO" id="GO:0051453">
    <property type="term" value="P:regulation of intracellular pH"/>
    <property type="evidence" value="ECO:0007669"/>
    <property type="project" value="TreeGrafter"/>
</dbReference>
<feature type="transmembrane region" description="Helical" evidence="10">
    <location>
        <begin position="184"/>
        <end position="205"/>
    </location>
</feature>
<evidence type="ECO:0000313" key="12">
    <source>
        <dbReference type="EMBL" id="MBB5888210.1"/>
    </source>
</evidence>
<feature type="domain" description="Cation/H+ exchanger transmembrane" evidence="11">
    <location>
        <begin position="13"/>
        <end position="406"/>
    </location>
</feature>
<keyword evidence="6" id="KW-0915">Sodium</keyword>
<comment type="subcellular location">
    <subcellularLocation>
        <location evidence="1">Cell membrane</location>
        <topology evidence="1">Multi-pass membrane protein</topology>
    </subcellularLocation>
</comment>
<keyword evidence="9" id="KW-0739">Sodium transport</keyword>
<dbReference type="Pfam" id="PF00999">
    <property type="entry name" value="Na_H_Exchanger"/>
    <property type="match status" value="1"/>
</dbReference>
<evidence type="ECO:0000259" key="11">
    <source>
        <dbReference type="Pfam" id="PF00999"/>
    </source>
</evidence>
<evidence type="ECO:0000256" key="6">
    <source>
        <dbReference type="ARBA" id="ARBA00023053"/>
    </source>
</evidence>
<evidence type="ECO:0000256" key="7">
    <source>
        <dbReference type="ARBA" id="ARBA00023065"/>
    </source>
</evidence>
<feature type="transmembrane region" description="Helical" evidence="10">
    <location>
        <begin position="84"/>
        <end position="103"/>
    </location>
</feature>
<dbReference type="PANTHER" id="PTHR10110:SF86">
    <property type="entry name" value="SODIUM_HYDROGEN EXCHANGER 7"/>
    <property type="match status" value="1"/>
</dbReference>
<reference evidence="12 13" key="1">
    <citation type="submission" date="2020-08" db="EMBL/GenBank/DDBJ databases">
        <title>Genomic Encyclopedia of Type Strains, Phase IV (KMG-IV): sequencing the most valuable type-strain genomes for metagenomic binning, comparative biology and taxonomic classification.</title>
        <authorList>
            <person name="Goeker M."/>
        </authorList>
    </citation>
    <scope>NUCLEOTIDE SEQUENCE [LARGE SCALE GENOMIC DNA]</scope>
    <source>
        <strain evidence="12 13">DSM 14925</strain>
    </source>
</reference>
<dbReference type="GO" id="GO:0015386">
    <property type="term" value="F:potassium:proton antiporter activity"/>
    <property type="evidence" value="ECO:0007669"/>
    <property type="project" value="TreeGrafter"/>
</dbReference>
<keyword evidence="4 10" id="KW-0812">Transmembrane</keyword>
<keyword evidence="8 10" id="KW-0472">Membrane</keyword>
<dbReference type="GO" id="GO:0005886">
    <property type="term" value="C:plasma membrane"/>
    <property type="evidence" value="ECO:0007669"/>
    <property type="project" value="UniProtKB-SubCell"/>
</dbReference>
<dbReference type="InterPro" id="IPR006153">
    <property type="entry name" value="Cation/H_exchanger_TM"/>
</dbReference>
<dbReference type="RefSeq" id="WP_183540061.1">
    <property type="nucleotide sequence ID" value="NZ_JACHHV010000017.1"/>
</dbReference>
<evidence type="ECO:0000256" key="5">
    <source>
        <dbReference type="ARBA" id="ARBA00022989"/>
    </source>
</evidence>
<dbReference type="Proteomes" id="UP000562464">
    <property type="component" value="Unassembled WGS sequence"/>
</dbReference>
<feature type="transmembrane region" description="Helical" evidence="10">
    <location>
        <begin position="32"/>
        <end position="50"/>
    </location>
</feature>
<dbReference type="GO" id="GO:0098719">
    <property type="term" value="P:sodium ion import across plasma membrane"/>
    <property type="evidence" value="ECO:0007669"/>
    <property type="project" value="TreeGrafter"/>
</dbReference>
<gene>
    <name evidence="12" type="ORF">HNQ37_001102</name>
</gene>
<proteinExistence type="predicted"/>
<feature type="transmembrane region" description="Helical" evidence="10">
    <location>
        <begin position="383"/>
        <end position="407"/>
    </location>
</feature>
<feature type="transmembrane region" description="Helical" evidence="10">
    <location>
        <begin position="273"/>
        <end position="292"/>
    </location>
</feature>
<comment type="caution">
    <text evidence="12">The sequence shown here is derived from an EMBL/GenBank/DDBJ whole genome shotgun (WGS) entry which is preliminary data.</text>
</comment>
<name>A0A841CAJ6_9LACT</name>
<sequence length="678" mass="76177">MLDSLIYAIIFLLSLVISNILNKVFPKLPLPLIQVLMGLALGFFGAAKIIQIEPDVFLAFIIGPLLFREAQEANALAILKFTRLILILIFPLVFITALGIGYLSHALYAGIPLAAAFALGGALAPTDAIAVSSLSARLNFPKSIKTILKGEGMLNDASGIIAFQIALTALTTGYFSLFKASENLVISALGGFLVGIILVWLKDIFLKVLEDVAIQDVPGYLMIELLLPLVAFLIADIAHVSGIIAVVVTGILSENGVKRTSLFDAQIAQVKNTVWSTLSFILNSLVFLFLGIELYQFVPPLIKSPAYPTTLLIFLSVSLTVLLFVIRFSVISISFLFRSIRWHHHYRKSFKDTLILTFSGSKGTVSIAAILLIPSSATLTHSLLVFLCTAVTTLSFLTGMLLLPLFATKKNITKNNLTRISILSDVITELEHDMEELELPKHWGYLMTINSFQERIKTLIIEQENFSSDYNSLKFMMLHIESDNLVSSFRSGNISETTYKIYQRYLYSQEKVVLHHIVSSLQFTFLLIKRMTNDIIRRTLHIDFSASKKSIHQFENYKSEIAEIYVSSTNLILESLVSLKDKYDERLLNFLKLERLRTTKIVLETKLIPNNSSSNLIELIRGYYLERKFILEYETRGKLSMEEAMDLRKNVNIMEDFSIRTSDDSNFLVTLFTNFPKK</sequence>
<evidence type="ECO:0000256" key="4">
    <source>
        <dbReference type="ARBA" id="ARBA00022692"/>
    </source>
</evidence>